<comment type="caution">
    <text evidence="2">The sequence shown here is derived from an EMBL/GenBank/DDBJ whole genome shotgun (WGS) entry which is preliminary data.</text>
</comment>
<dbReference type="Gene3D" id="3.30.420.40">
    <property type="match status" value="2"/>
</dbReference>
<dbReference type="SUPFAM" id="SSF53067">
    <property type="entry name" value="Actin-like ATPase domain"/>
    <property type="match status" value="2"/>
</dbReference>
<dbReference type="Gene3D" id="3.90.640.10">
    <property type="entry name" value="Actin, Chain A, domain 4"/>
    <property type="match status" value="1"/>
</dbReference>
<dbReference type="AlphaFoldDB" id="A0A5M6IR36"/>
<proteinExistence type="predicted"/>
<keyword evidence="3" id="KW-1185">Reference proteome</keyword>
<dbReference type="OrthoDB" id="9807934at2"/>
<accession>A0A5M6IR36</accession>
<protein>
    <recommendedName>
        <fullName evidence="4">Hsp70 family protein</fullName>
    </recommendedName>
</protein>
<dbReference type="RefSeq" id="WP_150042950.1">
    <property type="nucleotide sequence ID" value="NZ_OW485601.1"/>
</dbReference>
<evidence type="ECO:0000313" key="2">
    <source>
        <dbReference type="EMBL" id="KAA5609988.1"/>
    </source>
</evidence>
<dbReference type="InterPro" id="IPR043129">
    <property type="entry name" value="ATPase_NBD"/>
</dbReference>
<keyword evidence="1" id="KW-1133">Transmembrane helix</keyword>
<evidence type="ECO:0000313" key="3">
    <source>
        <dbReference type="Proteomes" id="UP000325255"/>
    </source>
</evidence>
<sequence length="657" mass="71375">MPENLEIIGFDLGHGETALAHTTLASANEPEALAIHNRPTVLSVVGVDHDGQVAIGDHAIRQSERLVEMFVRFKSLPPEDGPWPGERALTLFVGGLVRELVDSRQVPQLEQARVFVGVPSGWTTARDGIHRLRRYREALEAAGLGQVEFVPESRAAFMHARESGELQVQIDQLYGRVLVVDLGSSTADFTLVQDLNPLPLDFGNNALGAGLIEQTLLAQAVARHEDAAKLRAFYQKHPARHAFDELSWRTLKEEYFNAEASGVPEPKARNIFDYELGRGEEVLLRAVIDRPAMEAALAAPQPLLDGLGWSDAYRTTLDAARGVIEGDPDLVLFTGGASRMGFVTRIAQEIFPRTRVLRGKAPELAIAKGLAWWGRSKLRAAAFTREVEALCAPSLLDRPGASSAIGEMVRAELPRLLDALAPVLAERIAERVILPWGRAWRLGQIATLQDFERQTEVAAAAWVDSADGRQAIAEVAQAWLPGLAQRLEALTDPICDRYRLSRRALVIEPTTQVSGELFAGRTADAIDFSHVQGFATVVNLITAVVVGTLMGGSGKALLIAGPIGWVIGFLGAAILFFIGQEAVKERVRGWVIPVMLRKAVMSEERLSSRLRAGVDEMAGKLRADLAARSADDLAVAIEARIKAALLSRAEDALVRLG</sequence>
<organism evidence="2 3">
    <name type="scientific">Rhodovastum atsumiense</name>
    <dbReference type="NCBI Taxonomy" id="504468"/>
    <lineage>
        <taxon>Bacteria</taxon>
        <taxon>Pseudomonadati</taxon>
        <taxon>Pseudomonadota</taxon>
        <taxon>Alphaproteobacteria</taxon>
        <taxon>Acetobacterales</taxon>
        <taxon>Acetobacteraceae</taxon>
        <taxon>Rhodovastum</taxon>
    </lineage>
</organism>
<dbReference type="CDD" id="cd10170">
    <property type="entry name" value="ASKHA_NBD_HSP70"/>
    <property type="match status" value="1"/>
</dbReference>
<dbReference type="Proteomes" id="UP000325255">
    <property type="component" value="Unassembled WGS sequence"/>
</dbReference>
<gene>
    <name evidence="2" type="ORF">F1189_21565</name>
</gene>
<keyword evidence="1" id="KW-0472">Membrane</keyword>
<feature type="transmembrane region" description="Helical" evidence="1">
    <location>
        <begin position="556"/>
        <end position="578"/>
    </location>
</feature>
<reference evidence="2 3" key="1">
    <citation type="submission" date="2019-09" db="EMBL/GenBank/DDBJ databases">
        <title>Genome sequence of Rhodovastum atsumiense, a diverse member of the Acetobacteraceae family of non-sulfur purple photosynthetic bacteria.</title>
        <authorList>
            <person name="Meyer T."/>
            <person name="Kyndt J."/>
        </authorList>
    </citation>
    <scope>NUCLEOTIDE SEQUENCE [LARGE SCALE GENOMIC DNA]</scope>
    <source>
        <strain evidence="2 3">DSM 21279</strain>
    </source>
</reference>
<evidence type="ECO:0008006" key="4">
    <source>
        <dbReference type="Google" id="ProtNLM"/>
    </source>
</evidence>
<dbReference type="EMBL" id="VWPK01000040">
    <property type="protein sequence ID" value="KAA5609988.1"/>
    <property type="molecule type" value="Genomic_DNA"/>
</dbReference>
<name>A0A5M6IR36_9PROT</name>
<keyword evidence="1" id="KW-0812">Transmembrane</keyword>
<evidence type="ECO:0000256" key="1">
    <source>
        <dbReference type="SAM" id="Phobius"/>
    </source>
</evidence>